<feature type="compositionally biased region" description="Basic and acidic residues" evidence="1">
    <location>
        <begin position="87"/>
        <end position="111"/>
    </location>
</feature>
<feature type="chain" id="PRO_5045595492" evidence="2">
    <location>
        <begin position="25"/>
        <end position="111"/>
    </location>
</feature>
<keyword evidence="4" id="KW-1185">Reference proteome</keyword>
<keyword evidence="2" id="KW-0732">Signal</keyword>
<gene>
    <name evidence="3" type="ORF">N7G274_010575</name>
</gene>
<reference evidence="3 4" key="1">
    <citation type="submission" date="2024-09" db="EMBL/GenBank/DDBJ databases">
        <title>Rethinking Asexuality: The Enigmatic Case of Functional Sexual Genes in Lepraria (Stereocaulaceae).</title>
        <authorList>
            <person name="Doellman M."/>
            <person name="Sun Y."/>
            <person name="Barcenas-Pena A."/>
            <person name="Lumbsch H.T."/>
            <person name="Grewe F."/>
        </authorList>
    </citation>
    <scope>NUCLEOTIDE SEQUENCE [LARGE SCALE GENOMIC DNA]</scope>
    <source>
        <strain evidence="3 4">Mercado 3170</strain>
    </source>
</reference>
<protein>
    <submittedName>
        <fullName evidence="3">Uncharacterized protein</fullName>
    </submittedName>
</protein>
<comment type="caution">
    <text evidence="3">The sequence shown here is derived from an EMBL/GenBank/DDBJ whole genome shotgun (WGS) entry which is preliminary data.</text>
</comment>
<organism evidence="3 4">
    <name type="scientific">Stereocaulon virgatum</name>
    <dbReference type="NCBI Taxonomy" id="373712"/>
    <lineage>
        <taxon>Eukaryota</taxon>
        <taxon>Fungi</taxon>
        <taxon>Dikarya</taxon>
        <taxon>Ascomycota</taxon>
        <taxon>Pezizomycotina</taxon>
        <taxon>Lecanoromycetes</taxon>
        <taxon>OSLEUM clade</taxon>
        <taxon>Lecanoromycetidae</taxon>
        <taxon>Lecanorales</taxon>
        <taxon>Lecanorineae</taxon>
        <taxon>Stereocaulaceae</taxon>
        <taxon>Stereocaulon</taxon>
    </lineage>
</organism>
<sequence length="111" mass="12668">MRCSTTLFTACAVLLSIICPVVTPSPMIKVEGRDLASRFVPAVHPVFPRTYFDNAPSPERTVKEPVTPVKRHYPAGPTASNYVFRSKPFEHKPKHEKEKKKDNWHKEHSNK</sequence>
<proteinExistence type="predicted"/>
<evidence type="ECO:0000313" key="4">
    <source>
        <dbReference type="Proteomes" id="UP001590950"/>
    </source>
</evidence>
<dbReference type="Proteomes" id="UP001590950">
    <property type="component" value="Unassembled WGS sequence"/>
</dbReference>
<evidence type="ECO:0000256" key="1">
    <source>
        <dbReference type="SAM" id="MobiDB-lite"/>
    </source>
</evidence>
<evidence type="ECO:0000256" key="2">
    <source>
        <dbReference type="SAM" id="SignalP"/>
    </source>
</evidence>
<feature type="region of interest" description="Disordered" evidence="1">
    <location>
        <begin position="57"/>
        <end position="111"/>
    </location>
</feature>
<dbReference type="EMBL" id="JBEFKJ010000054">
    <property type="protein sequence ID" value="KAL2036703.1"/>
    <property type="molecule type" value="Genomic_DNA"/>
</dbReference>
<feature type="signal peptide" evidence="2">
    <location>
        <begin position="1"/>
        <end position="24"/>
    </location>
</feature>
<name>A0ABR3ZU18_9LECA</name>
<accession>A0ABR3ZU18</accession>
<evidence type="ECO:0000313" key="3">
    <source>
        <dbReference type="EMBL" id="KAL2036703.1"/>
    </source>
</evidence>